<keyword evidence="1" id="KW-0472">Membrane</keyword>
<dbReference type="Pfam" id="PF19946">
    <property type="entry name" value="DUF6408"/>
    <property type="match status" value="1"/>
</dbReference>
<organism evidence="2 3">
    <name type="scientific">Streptomyces ziwulingensis</name>
    <dbReference type="NCBI Taxonomy" id="1045501"/>
    <lineage>
        <taxon>Bacteria</taxon>
        <taxon>Bacillati</taxon>
        <taxon>Actinomycetota</taxon>
        <taxon>Actinomycetes</taxon>
        <taxon>Kitasatosporales</taxon>
        <taxon>Streptomycetaceae</taxon>
        <taxon>Streptomyces</taxon>
    </lineage>
</organism>
<accession>A0ABP9AMM0</accession>
<dbReference type="EMBL" id="BAABIG010000004">
    <property type="protein sequence ID" value="GAA4783580.1"/>
    <property type="molecule type" value="Genomic_DNA"/>
</dbReference>
<keyword evidence="1" id="KW-0812">Transmembrane</keyword>
<evidence type="ECO:0000256" key="1">
    <source>
        <dbReference type="SAM" id="Phobius"/>
    </source>
</evidence>
<dbReference type="InterPro" id="IPR045639">
    <property type="entry name" value="DUF6408"/>
</dbReference>
<proteinExistence type="predicted"/>
<keyword evidence="3" id="KW-1185">Reference proteome</keyword>
<feature type="transmembrane region" description="Helical" evidence="1">
    <location>
        <begin position="38"/>
        <end position="59"/>
    </location>
</feature>
<name>A0ABP9AMM0_9ACTN</name>
<evidence type="ECO:0000313" key="3">
    <source>
        <dbReference type="Proteomes" id="UP001501265"/>
    </source>
</evidence>
<reference evidence="3" key="1">
    <citation type="journal article" date="2019" name="Int. J. Syst. Evol. Microbiol.">
        <title>The Global Catalogue of Microorganisms (GCM) 10K type strain sequencing project: providing services to taxonomists for standard genome sequencing and annotation.</title>
        <authorList>
            <consortium name="The Broad Institute Genomics Platform"/>
            <consortium name="The Broad Institute Genome Sequencing Center for Infectious Disease"/>
            <person name="Wu L."/>
            <person name="Ma J."/>
        </authorList>
    </citation>
    <scope>NUCLEOTIDE SEQUENCE [LARGE SCALE GENOMIC DNA]</scope>
    <source>
        <strain evidence="3">JCM 18081</strain>
    </source>
</reference>
<comment type="caution">
    <text evidence="2">The sequence shown here is derived from an EMBL/GenBank/DDBJ whole genome shotgun (WGS) entry which is preliminary data.</text>
</comment>
<sequence>MRSRREPSGAVTGHNQRGRIPMAAVEYTPKRHTWVRDVLVGITAGLGSNLMWALAQLMVHRLG</sequence>
<gene>
    <name evidence="2" type="ORF">GCM10023220_03330</name>
</gene>
<evidence type="ECO:0000313" key="2">
    <source>
        <dbReference type="EMBL" id="GAA4783580.1"/>
    </source>
</evidence>
<dbReference type="Proteomes" id="UP001501265">
    <property type="component" value="Unassembled WGS sequence"/>
</dbReference>
<keyword evidence="1" id="KW-1133">Transmembrane helix</keyword>
<protein>
    <submittedName>
        <fullName evidence="2">Uncharacterized protein</fullName>
    </submittedName>
</protein>